<dbReference type="InterPro" id="IPR017938">
    <property type="entry name" value="Riboflavin_synthase-like_b-brl"/>
</dbReference>
<dbReference type="PATRIC" id="fig|1301098.3.peg.2571"/>
<accession>A0A024HG80</accession>
<organism evidence="1 2">
    <name type="scientific">Pseudomonas knackmussii (strain DSM 6978 / CCUG 54928 / LMG 23759 / B13)</name>
    <dbReference type="NCBI Taxonomy" id="1301098"/>
    <lineage>
        <taxon>Bacteria</taxon>
        <taxon>Pseudomonadati</taxon>
        <taxon>Pseudomonadota</taxon>
        <taxon>Gammaproteobacteria</taxon>
        <taxon>Pseudomonadales</taxon>
        <taxon>Pseudomonadaceae</taxon>
        <taxon>Pseudomonas</taxon>
    </lineage>
</organism>
<sequence length="244" mass="26950">MQTVSEGHVRVMQRIALGQDVHCLRLCLEDADFEPVAPGQYCRLSGPGLAPQACSYVSLPDHDGCFMVAVDGARTAVAVGERLDYRGPLGCGWPLPLHASHLLLLVTDNGLLSLAALVDELGCWMPWVQLRLLCEPQCFERLPQECRGWLRSLGLAPSANPDWYCGDLLDRLEEQLRAQPPDLVFCSGSQRFSLACAELCLRHGVAQRNIWLRADILPRIDGPPAEEGPVFRLDRYPPAGRGRT</sequence>
<reference evidence="1 2" key="1">
    <citation type="submission" date="2013-03" db="EMBL/GenBank/DDBJ databases">
        <authorList>
            <person name="Linke B."/>
        </authorList>
    </citation>
    <scope>NUCLEOTIDE SEQUENCE [LARGE SCALE GENOMIC DNA]</scope>
    <source>
        <strain evidence="1 2">B13</strain>
    </source>
</reference>
<dbReference type="KEGG" id="pkc:PKB_2564"/>
<dbReference type="eggNOG" id="COG0543">
    <property type="taxonomic scope" value="Bacteria"/>
</dbReference>
<evidence type="ECO:0008006" key="3">
    <source>
        <dbReference type="Google" id="ProtNLM"/>
    </source>
</evidence>
<protein>
    <recommendedName>
        <fullName evidence="3">FAD-binding FR-type domain-containing protein</fullName>
    </recommendedName>
</protein>
<evidence type="ECO:0000313" key="1">
    <source>
        <dbReference type="EMBL" id="CDF83911.1"/>
    </source>
</evidence>
<evidence type="ECO:0000313" key="2">
    <source>
        <dbReference type="Proteomes" id="UP000025241"/>
    </source>
</evidence>
<dbReference type="RefSeq" id="WP_043252195.1">
    <property type="nucleotide sequence ID" value="NZ_HG322950.1"/>
</dbReference>
<dbReference type="HOGENOM" id="CLU_1141838_0_0_6"/>
<keyword evidence="2" id="KW-1185">Reference proteome</keyword>
<dbReference type="EMBL" id="HG322950">
    <property type="protein sequence ID" value="CDF83911.1"/>
    <property type="molecule type" value="Genomic_DNA"/>
</dbReference>
<dbReference type="AlphaFoldDB" id="A0A024HG80"/>
<dbReference type="SUPFAM" id="SSF63380">
    <property type="entry name" value="Riboflavin synthase domain-like"/>
    <property type="match status" value="1"/>
</dbReference>
<dbReference type="Proteomes" id="UP000025241">
    <property type="component" value="Chromosome I"/>
</dbReference>
<dbReference type="OrthoDB" id="6947116at2"/>
<gene>
    <name evidence="1" type="ORF">PKB_2564</name>
</gene>
<name>A0A024HG80_PSEKB</name>
<proteinExistence type="predicted"/>
<reference evidence="1 2" key="2">
    <citation type="submission" date="2014-05" db="EMBL/GenBank/DDBJ databases">
        <title>Genome sequence of the 3-chlorobenzoate degrading bacterium Pseudomonas knackmussii B13 shows multiple evidence for horizontal gene transfer.</title>
        <authorList>
            <person name="Miyazaki R."/>
            <person name="Bertelli C."/>
            <person name="Falquet L."/>
            <person name="Robinson-Rechavi M."/>
            <person name="Gharib W."/>
            <person name="Roy S."/>
            <person name="Van der Meer J.R."/>
        </authorList>
    </citation>
    <scope>NUCLEOTIDE SEQUENCE [LARGE SCALE GENOMIC DNA]</scope>
    <source>
        <strain evidence="1 2">B13</strain>
    </source>
</reference>
<dbReference type="STRING" id="1301098.PKB_2564"/>